<proteinExistence type="predicted"/>
<evidence type="ECO:0000256" key="1">
    <source>
        <dbReference type="SAM" id="MobiDB-lite"/>
    </source>
</evidence>
<dbReference type="Pfam" id="PF13516">
    <property type="entry name" value="LRR_6"/>
    <property type="match status" value="1"/>
</dbReference>
<keyword evidence="3" id="KW-1185">Reference proteome</keyword>
<protein>
    <recommendedName>
        <fullName evidence="4">Leucine rich repeat protein</fullName>
    </recommendedName>
</protein>
<feature type="region of interest" description="Disordered" evidence="1">
    <location>
        <begin position="477"/>
        <end position="512"/>
    </location>
</feature>
<dbReference type="Proteomes" id="UP001610334">
    <property type="component" value="Unassembled WGS sequence"/>
</dbReference>
<sequence length="591" mass="65521">MGRLTYSARKISGIKTGQTVSKDLKKRIPPGTGAKAAARDPTLEIDLTGKALTDTGFAHFINDLLACILYRGDEHPTGLAKVTEFYLQGNNLTVLSLPKLGEVVANSAGDLRELDISQNDICVASAQERAIWKTFLDCFKNCYVLRKLDLSGNPIGPAGLEIFACVYIKSDVDYLETDAAAIVGATANEEPALTEDVRTLSAKGNESTCVNRAKTPVGKGKAIKQNGNSQTTAVVSKSIPASNLKKFACTRGLRAIPYLVLSNIDLRMSSAIHFSHVLAIQRSAEQLLKFLPPGKASAIPESAQSDKCIIWQPNEGLPAFAKRLLEVTEFIREIKSKVESEMEVCGDDEGTQRRMQSRMMLEYTRLKKRVRLESLKLGCASCSNIVTTAVKMMVLSRTLLLEDKDRPVEEESEKDTEVEEKPIIYPDSNVYPPNTSSSFESPFPVGPFDRASAMFEENFPALMKSTPRQLHPIKEETEQELKDSEELAEPSTFARPNPNQPIRSGKGYSRSNKGRKREWRFGLSFDIWRGIIADVVGADGVLDMEQQTRIIYYASDWKAVAYELTIKGVENHQQVWKFLETVGCFTYTPLP</sequence>
<dbReference type="EMBL" id="JBFXLT010000080">
    <property type="protein sequence ID" value="KAL2809894.1"/>
    <property type="molecule type" value="Genomic_DNA"/>
</dbReference>
<dbReference type="SUPFAM" id="SSF52047">
    <property type="entry name" value="RNI-like"/>
    <property type="match status" value="1"/>
</dbReference>
<evidence type="ECO:0008006" key="4">
    <source>
        <dbReference type="Google" id="ProtNLM"/>
    </source>
</evidence>
<name>A0ABR4H3Q7_9EURO</name>
<evidence type="ECO:0000313" key="2">
    <source>
        <dbReference type="EMBL" id="KAL2809894.1"/>
    </source>
</evidence>
<accession>A0ABR4H3Q7</accession>
<organism evidence="2 3">
    <name type="scientific">Aspergillus granulosus</name>
    <dbReference type="NCBI Taxonomy" id="176169"/>
    <lineage>
        <taxon>Eukaryota</taxon>
        <taxon>Fungi</taxon>
        <taxon>Dikarya</taxon>
        <taxon>Ascomycota</taxon>
        <taxon>Pezizomycotina</taxon>
        <taxon>Eurotiomycetes</taxon>
        <taxon>Eurotiomycetidae</taxon>
        <taxon>Eurotiales</taxon>
        <taxon>Aspergillaceae</taxon>
        <taxon>Aspergillus</taxon>
        <taxon>Aspergillus subgen. Nidulantes</taxon>
    </lineage>
</organism>
<dbReference type="Gene3D" id="3.80.10.10">
    <property type="entry name" value="Ribonuclease Inhibitor"/>
    <property type="match status" value="1"/>
</dbReference>
<comment type="caution">
    <text evidence="2">The sequence shown here is derived from an EMBL/GenBank/DDBJ whole genome shotgun (WGS) entry which is preliminary data.</text>
</comment>
<evidence type="ECO:0000313" key="3">
    <source>
        <dbReference type="Proteomes" id="UP001610334"/>
    </source>
</evidence>
<dbReference type="InterPro" id="IPR032675">
    <property type="entry name" value="LRR_dom_sf"/>
</dbReference>
<reference evidence="2 3" key="1">
    <citation type="submission" date="2024-07" db="EMBL/GenBank/DDBJ databases">
        <title>Section-level genome sequencing and comparative genomics of Aspergillus sections Usti and Cavernicolus.</title>
        <authorList>
            <consortium name="Lawrence Berkeley National Laboratory"/>
            <person name="Nybo J.L."/>
            <person name="Vesth T.C."/>
            <person name="Theobald S."/>
            <person name="Frisvad J.C."/>
            <person name="Larsen T.O."/>
            <person name="Kjaerboelling I."/>
            <person name="Rothschild-Mancinelli K."/>
            <person name="Lyhne E.K."/>
            <person name="Kogle M.E."/>
            <person name="Barry K."/>
            <person name="Clum A."/>
            <person name="Na H."/>
            <person name="Ledsgaard L."/>
            <person name="Lin J."/>
            <person name="Lipzen A."/>
            <person name="Kuo A."/>
            <person name="Riley R."/>
            <person name="Mondo S."/>
            <person name="Labutti K."/>
            <person name="Haridas S."/>
            <person name="Pangalinan J."/>
            <person name="Salamov A.A."/>
            <person name="Simmons B.A."/>
            <person name="Magnuson J.K."/>
            <person name="Chen J."/>
            <person name="Drula E."/>
            <person name="Henrissat B."/>
            <person name="Wiebenga A."/>
            <person name="Lubbers R.J."/>
            <person name="Gomes A.C."/>
            <person name="Makela M.R."/>
            <person name="Stajich J."/>
            <person name="Grigoriev I.V."/>
            <person name="Mortensen U.H."/>
            <person name="De Vries R.P."/>
            <person name="Baker S.E."/>
            <person name="Andersen M.R."/>
        </authorList>
    </citation>
    <scope>NUCLEOTIDE SEQUENCE [LARGE SCALE GENOMIC DNA]</scope>
    <source>
        <strain evidence="2 3">CBS 588.65</strain>
    </source>
</reference>
<dbReference type="InterPro" id="IPR001611">
    <property type="entry name" value="Leu-rich_rpt"/>
</dbReference>
<gene>
    <name evidence="2" type="ORF">BJX63DRAFT_445046</name>
</gene>